<dbReference type="RefSeq" id="WP_111326493.1">
    <property type="nucleotide sequence ID" value="NZ_BIFX01000001.1"/>
</dbReference>
<dbReference type="EMBL" id="QKUF01000050">
    <property type="protein sequence ID" value="PZW19233.1"/>
    <property type="molecule type" value="Genomic_DNA"/>
</dbReference>
<proteinExistence type="predicted"/>
<evidence type="ECO:0000313" key="2">
    <source>
        <dbReference type="Proteomes" id="UP000248806"/>
    </source>
</evidence>
<keyword evidence="2" id="KW-1185">Reference proteome</keyword>
<reference evidence="1 2" key="1">
    <citation type="submission" date="2018-06" db="EMBL/GenBank/DDBJ databases">
        <title>Genomic Encyclopedia of Archaeal and Bacterial Type Strains, Phase II (KMG-II): from individual species to whole genera.</title>
        <authorList>
            <person name="Goeker M."/>
        </authorList>
    </citation>
    <scope>NUCLEOTIDE SEQUENCE [LARGE SCALE GENOMIC DNA]</scope>
    <source>
        <strain evidence="1 2">ATCC BAA-1881</strain>
    </source>
</reference>
<protein>
    <submittedName>
        <fullName evidence="1">Uncharacterized protein</fullName>
    </submittedName>
</protein>
<dbReference type="GO" id="GO:0003676">
    <property type="term" value="F:nucleic acid binding"/>
    <property type="evidence" value="ECO:0007669"/>
    <property type="project" value="InterPro"/>
</dbReference>
<dbReference type="Gene3D" id="3.40.1350.10">
    <property type="match status" value="1"/>
</dbReference>
<accession>A0A326TSA2</accession>
<comment type="caution">
    <text evidence="1">The sequence shown here is derived from an EMBL/GenBank/DDBJ whole genome shotgun (WGS) entry which is preliminary data.</text>
</comment>
<organism evidence="1 2">
    <name type="scientific">Thermosporothrix hazakensis</name>
    <dbReference type="NCBI Taxonomy" id="644383"/>
    <lineage>
        <taxon>Bacteria</taxon>
        <taxon>Bacillati</taxon>
        <taxon>Chloroflexota</taxon>
        <taxon>Ktedonobacteria</taxon>
        <taxon>Ktedonobacterales</taxon>
        <taxon>Thermosporotrichaceae</taxon>
        <taxon>Thermosporothrix</taxon>
    </lineage>
</organism>
<gene>
    <name evidence="1" type="ORF">EI42_06171</name>
</gene>
<name>A0A326TSA2_THEHA</name>
<dbReference type="Proteomes" id="UP000248806">
    <property type="component" value="Unassembled WGS sequence"/>
</dbReference>
<dbReference type="AlphaFoldDB" id="A0A326TSA2"/>
<dbReference type="InterPro" id="IPR011856">
    <property type="entry name" value="tRNA_endonuc-like_dom_sf"/>
</dbReference>
<evidence type="ECO:0000313" key="1">
    <source>
        <dbReference type="EMBL" id="PZW19233.1"/>
    </source>
</evidence>
<sequence length="124" mass="13806">MCKQGKARRRGKANEYGLVGKLRKLGTPDAERVPLSGALSQLPGDVSAPSLGTLFEAKVYALREVEGARYARLELNWIEKIRQEAARAGYARGVVAFRGKGQRQTYVILPLEDYVSLVREKENE</sequence>